<dbReference type="RefSeq" id="WP_021693034.1">
    <property type="nucleotide sequence ID" value="NZ_BATB01000008.1"/>
</dbReference>
<dbReference type="EMBL" id="BATB01000008">
    <property type="protein sequence ID" value="GAD54926.1"/>
    <property type="molecule type" value="Genomic_DNA"/>
</dbReference>
<keyword evidence="2" id="KW-0472">Membrane</keyword>
<evidence type="ECO:0000313" key="3">
    <source>
        <dbReference type="EMBL" id="GAD54926.1"/>
    </source>
</evidence>
<keyword evidence="2" id="KW-0812">Transmembrane</keyword>
<dbReference type="PANTHER" id="PTHR34703">
    <property type="entry name" value="ANTIPORTER SUBUNIT MNHG2-RELATED"/>
    <property type="match status" value="1"/>
</dbReference>
<name>U2YJC4_9RHOB</name>
<accession>U2YJC4</accession>
<feature type="region of interest" description="Disordered" evidence="1">
    <location>
        <begin position="100"/>
        <end position="119"/>
    </location>
</feature>
<dbReference type="NCBIfam" id="TIGR01300">
    <property type="entry name" value="CPA3_mnhG_phaG"/>
    <property type="match status" value="1"/>
</dbReference>
<evidence type="ECO:0000313" key="4">
    <source>
        <dbReference type="Proteomes" id="UP000016566"/>
    </source>
</evidence>
<protein>
    <submittedName>
        <fullName evidence="3">pH adaption potassium efflux system protein PhaG</fullName>
    </submittedName>
</protein>
<dbReference type="AlphaFoldDB" id="U2YJC4"/>
<keyword evidence="2" id="KW-1133">Transmembrane helix</keyword>
<evidence type="ECO:0000256" key="2">
    <source>
        <dbReference type="SAM" id="Phobius"/>
    </source>
</evidence>
<dbReference type="GO" id="GO:0015385">
    <property type="term" value="F:sodium:proton antiporter activity"/>
    <property type="evidence" value="ECO:0007669"/>
    <property type="project" value="TreeGrafter"/>
</dbReference>
<feature type="transmembrane region" description="Helical" evidence="2">
    <location>
        <begin position="6"/>
        <end position="25"/>
    </location>
</feature>
<gene>
    <name evidence="3" type="ORF">MBELCI_0978</name>
</gene>
<dbReference type="InterPro" id="IPR005133">
    <property type="entry name" value="PhaG_MnhG_YufB"/>
</dbReference>
<dbReference type="STRING" id="1337093.MBELCI_0978"/>
<keyword evidence="4" id="KW-1185">Reference proteome</keyword>
<sequence>MTDIPFLIDILVATLLIIGATFTLIGSYGLLKLDQPMKRLHAPTKASTLGVGSLLLASMIHAFASGESSLHELLVMAFLFVTAPISGNFIAKVHLHRQRGGKELPAPPAEDGWATYSEK</sequence>
<dbReference type="eggNOG" id="COG1320">
    <property type="taxonomic scope" value="Bacteria"/>
</dbReference>
<dbReference type="NCBIfam" id="NF009316">
    <property type="entry name" value="PRK12674.1-5"/>
    <property type="match status" value="1"/>
</dbReference>
<dbReference type="OrthoDB" id="4427992at2"/>
<reference evidence="3" key="1">
    <citation type="journal article" date="2013" name="Genome Announc.">
        <title>Draft Genome Sequence of Loktanella cinnabarina LL-001T, Isolated from Deep-Sea Floor Sediment.</title>
        <authorList>
            <person name="Nishi S."/>
            <person name="Tsubouchi T."/>
            <person name="Takaki Y."/>
            <person name="Koyanagi R."/>
            <person name="Satoh N."/>
            <person name="Maruyama T."/>
            <person name="Hatada Y."/>
        </authorList>
    </citation>
    <scope>NUCLEOTIDE SEQUENCE [LARGE SCALE GENOMIC DNA]</scope>
    <source>
        <strain evidence="3">LL-001</strain>
    </source>
</reference>
<dbReference type="PANTHER" id="PTHR34703:SF1">
    <property type="entry name" value="ANTIPORTER SUBUNIT MNHG2-RELATED"/>
    <property type="match status" value="1"/>
</dbReference>
<feature type="transmembrane region" description="Helical" evidence="2">
    <location>
        <begin position="46"/>
        <end position="64"/>
    </location>
</feature>
<proteinExistence type="predicted"/>
<feature type="transmembrane region" description="Helical" evidence="2">
    <location>
        <begin position="70"/>
        <end position="91"/>
    </location>
</feature>
<dbReference type="Proteomes" id="UP000016566">
    <property type="component" value="Unassembled WGS sequence"/>
</dbReference>
<organism evidence="3 4">
    <name type="scientific">Limimaricola cinnabarinus LL-001</name>
    <dbReference type="NCBI Taxonomy" id="1337093"/>
    <lineage>
        <taxon>Bacteria</taxon>
        <taxon>Pseudomonadati</taxon>
        <taxon>Pseudomonadota</taxon>
        <taxon>Alphaproteobacteria</taxon>
        <taxon>Rhodobacterales</taxon>
        <taxon>Paracoccaceae</taxon>
        <taxon>Limimaricola</taxon>
    </lineage>
</organism>
<evidence type="ECO:0000256" key="1">
    <source>
        <dbReference type="SAM" id="MobiDB-lite"/>
    </source>
</evidence>
<comment type="caution">
    <text evidence="3">The sequence shown here is derived from an EMBL/GenBank/DDBJ whole genome shotgun (WGS) entry which is preliminary data.</text>
</comment>
<dbReference type="Pfam" id="PF03334">
    <property type="entry name" value="PhaG_MnhG_YufB"/>
    <property type="match status" value="1"/>
</dbReference>